<organism evidence="2 3">
    <name type="scientific">Forsythia ovata</name>
    <dbReference type="NCBI Taxonomy" id="205694"/>
    <lineage>
        <taxon>Eukaryota</taxon>
        <taxon>Viridiplantae</taxon>
        <taxon>Streptophyta</taxon>
        <taxon>Embryophyta</taxon>
        <taxon>Tracheophyta</taxon>
        <taxon>Spermatophyta</taxon>
        <taxon>Magnoliopsida</taxon>
        <taxon>eudicotyledons</taxon>
        <taxon>Gunneridae</taxon>
        <taxon>Pentapetalae</taxon>
        <taxon>asterids</taxon>
        <taxon>lamiids</taxon>
        <taxon>Lamiales</taxon>
        <taxon>Oleaceae</taxon>
        <taxon>Forsythieae</taxon>
        <taxon>Forsythia</taxon>
    </lineage>
</organism>
<evidence type="ECO:0000256" key="1">
    <source>
        <dbReference type="SAM" id="MobiDB-lite"/>
    </source>
</evidence>
<keyword evidence="3" id="KW-1185">Reference proteome</keyword>
<comment type="caution">
    <text evidence="2">The sequence shown here is derived from an EMBL/GenBank/DDBJ whole genome shotgun (WGS) entry which is preliminary data.</text>
</comment>
<dbReference type="EMBL" id="JBFOLJ010000012">
    <property type="protein sequence ID" value="KAL2488672.1"/>
    <property type="molecule type" value="Genomic_DNA"/>
</dbReference>
<feature type="region of interest" description="Disordered" evidence="1">
    <location>
        <begin position="98"/>
        <end position="124"/>
    </location>
</feature>
<dbReference type="Proteomes" id="UP001604277">
    <property type="component" value="Unassembled WGS sequence"/>
</dbReference>
<feature type="compositionally biased region" description="Acidic residues" evidence="1">
    <location>
        <begin position="104"/>
        <end position="113"/>
    </location>
</feature>
<feature type="region of interest" description="Disordered" evidence="1">
    <location>
        <begin position="25"/>
        <end position="73"/>
    </location>
</feature>
<accession>A0ABD1RJV9</accession>
<feature type="compositionally biased region" description="Basic and acidic residues" evidence="1">
    <location>
        <begin position="26"/>
        <end position="37"/>
    </location>
</feature>
<proteinExistence type="predicted"/>
<protein>
    <submittedName>
        <fullName evidence="2">Uncharacterized protein</fullName>
    </submittedName>
</protein>
<dbReference type="AlphaFoldDB" id="A0ABD1RJV9"/>
<evidence type="ECO:0000313" key="2">
    <source>
        <dbReference type="EMBL" id="KAL2488672.1"/>
    </source>
</evidence>
<name>A0ABD1RJV9_9LAMI</name>
<reference evidence="3" key="1">
    <citation type="submission" date="2024-07" db="EMBL/GenBank/DDBJ databases">
        <title>Two chromosome-level genome assemblies of Korean endemic species Abeliophyllum distichum and Forsythia ovata (Oleaceae).</title>
        <authorList>
            <person name="Jang H."/>
        </authorList>
    </citation>
    <scope>NUCLEOTIDE SEQUENCE [LARGE SCALE GENOMIC DNA]</scope>
</reference>
<sequence length="124" mass="13278">MGTLGSSLLPKIGLAGLAAKKIPPVVKKESSNNDQKKILTSLSLNGGEKNQDAPPTLVDPRQTHLAPTASSQGLKIMAQKQEVGVKIVETIKERCELSSRTPVDEDDDVEVLEDPALTRKAKKP</sequence>
<gene>
    <name evidence="2" type="ORF">Fot_41964</name>
</gene>
<evidence type="ECO:0000313" key="3">
    <source>
        <dbReference type="Proteomes" id="UP001604277"/>
    </source>
</evidence>